<feature type="domain" description="HTH araC/xylS-type" evidence="4">
    <location>
        <begin position="233"/>
        <end position="331"/>
    </location>
</feature>
<keyword evidence="2" id="KW-0238">DNA-binding</keyword>
<dbReference type="InterPro" id="IPR052158">
    <property type="entry name" value="INH-QAR"/>
</dbReference>
<dbReference type="InterPro" id="IPR009057">
    <property type="entry name" value="Homeodomain-like_sf"/>
</dbReference>
<dbReference type="Proteomes" id="UP001303946">
    <property type="component" value="Chromosome"/>
</dbReference>
<evidence type="ECO:0000256" key="2">
    <source>
        <dbReference type="ARBA" id="ARBA00023125"/>
    </source>
</evidence>
<gene>
    <name evidence="5" type="ORF">RXV79_03675</name>
</gene>
<dbReference type="Pfam" id="PF01965">
    <property type="entry name" value="DJ-1_PfpI"/>
    <property type="match status" value="1"/>
</dbReference>
<dbReference type="SMART" id="SM00342">
    <property type="entry name" value="HTH_ARAC"/>
    <property type="match status" value="1"/>
</dbReference>
<dbReference type="PROSITE" id="PS01124">
    <property type="entry name" value="HTH_ARAC_FAMILY_2"/>
    <property type="match status" value="1"/>
</dbReference>
<dbReference type="SUPFAM" id="SSF52317">
    <property type="entry name" value="Class I glutamine amidotransferase-like"/>
    <property type="match status" value="1"/>
</dbReference>
<dbReference type="InterPro" id="IPR020449">
    <property type="entry name" value="Tscrpt_reg_AraC-type_HTH"/>
</dbReference>
<sequence length="345" mass="37851">MPLDRPITVALLGTPAVSAATLYGFYDSLHSTRRDWQMLHGGPDTPSPFRPLVVSADGQPFEGGNGVRITPDASFAECPHPDVAVITDLMIPPGTPVQGLYDAEVAWLRDAYDHGATLASACSGALLLARTGLLDDQEATSHWAYCDLLAREYPRTRWHAERGLIVAGPQQRLIMAGSGVAWHMLVLALIARYASPDEAMQVARINLLDLNSTSATAYASLTRGPRAADELVARCQLWVASNYRVESPVAQMMTLSGLPERTFKRRFTQATGMTPLDYVHTVRLEEAKQMLESTDLPVEEIALEVGYQDASFFGRLFRRKVALTPAQYRKRFAPLGAQLRRAASV</sequence>
<dbReference type="InterPro" id="IPR018060">
    <property type="entry name" value="HTH_AraC"/>
</dbReference>
<accession>A0ABZ0D267</accession>
<keyword evidence="1" id="KW-0805">Transcription regulation</keyword>
<evidence type="ECO:0000259" key="4">
    <source>
        <dbReference type="PROSITE" id="PS01124"/>
    </source>
</evidence>
<keyword evidence="6" id="KW-1185">Reference proteome</keyword>
<dbReference type="Gene3D" id="1.10.10.60">
    <property type="entry name" value="Homeodomain-like"/>
    <property type="match status" value="2"/>
</dbReference>
<dbReference type="Gene3D" id="3.40.50.880">
    <property type="match status" value="1"/>
</dbReference>
<protein>
    <submittedName>
        <fullName evidence="5">Helix-turn-helix domain-containing protein</fullName>
    </submittedName>
</protein>
<evidence type="ECO:0000256" key="1">
    <source>
        <dbReference type="ARBA" id="ARBA00023015"/>
    </source>
</evidence>
<evidence type="ECO:0000256" key="3">
    <source>
        <dbReference type="ARBA" id="ARBA00023163"/>
    </source>
</evidence>
<dbReference type="InterPro" id="IPR002818">
    <property type="entry name" value="DJ-1/PfpI"/>
</dbReference>
<proteinExistence type="predicted"/>
<dbReference type="RefSeq" id="WP_316702120.1">
    <property type="nucleotide sequence ID" value="NZ_CP136336.1"/>
</dbReference>
<dbReference type="Pfam" id="PF12833">
    <property type="entry name" value="HTH_18"/>
    <property type="match status" value="1"/>
</dbReference>
<dbReference type="PANTHER" id="PTHR43130">
    <property type="entry name" value="ARAC-FAMILY TRANSCRIPTIONAL REGULATOR"/>
    <property type="match status" value="1"/>
</dbReference>
<dbReference type="EMBL" id="CP136336">
    <property type="protein sequence ID" value="WOB09163.1"/>
    <property type="molecule type" value="Genomic_DNA"/>
</dbReference>
<organism evidence="5 6">
    <name type="scientific">Piscinibacter gummiphilus</name>
    <dbReference type="NCBI Taxonomy" id="946333"/>
    <lineage>
        <taxon>Bacteria</taxon>
        <taxon>Pseudomonadati</taxon>
        <taxon>Pseudomonadota</taxon>
        <taxon>Betaproteobacteria</taxon>
        <taxon>Burkholderiales</taxon>
        <taxon>Sphaerotilaceae</taxon>
        <taxon>Piscinibacter</taxon>
    </lineage>
</organism>
<dbReference type="SUPFAM" id="SSF46689">
    <property type="entry name" value="Homeodomain-like"/>
    <property type="match status" value="2"/>
</dbReference>
<name>A0ABZ0D267_9BURK</name>
<dbReference type="InterPro" id="IPR029062">
    <property type="entry name" value="Class_I_gatase-like"/>
</dbReference>
<dbReference type="PROSITE" id="PS00041">
    <property type="entry name" value="HTH_ARAC_FAMILY_1"/>
    <property type="match status" value="1"/>
</dbReference>
<evidence type="ECO:0000313" key="6">
    <source>
        <dbReference type="Proteomes" id="UP001303946"/>
    </source>
</evidence>
<dbReference type="PRINTS" id="PR00032">
    <property type="entry name" value="HTHARAC"/>
</dbReference>
<dbReference type="PANTHER" id="PTHR43130:SF3">
    <property type="entry name" value="HTH-TYPE TRANSCRIPTIONAL REGULATOR RV1931C"/>
    <property type="match status" value="1"/>
</dbReference>
<dbReference type="InterPro" id="IPR018062">
    <property type="entry name" value="HTH_AraC-typ_CS"/>
</dbReference>
<reference evidence="5 6" key="1">
    <citation type="submission" date="2023-10" db="EMBL/GenBank/DDBJ databases">
        <title>Bacteria for the degradation of biodegradable plastic PBAT(Polybutylene adipate terephthalate).</title>
        <authorList>
            <person name="Weon H.-Y."/>
            <person name="Yeon J."/>
        </authorList>
    </citation>
    <scope>NUCLEOTIDE SEQUENCE [LARGE SCALE GENOMIC DNA]</scope>
    <source>
        <strain evidence="5 6">SBD 7-3</strain>
    </source>
</reference>
<evidence type="ECO:0000313" key="5">
    <source>
        <dbReference type="EMBL" id="WOB09163.1"/>
    </source>
</evidence>
<keyword evidence="3" id="KW-0804">Transcription</keyword>